<gene>
    <name evidence="3" type="ORF">L0U89_09920</name>
</gene>
<sequence length="498" mass="58377">MKLNYSFILFPTSTPGIKTIYEIQTLGNKVISRKSLGIRIQEKNWDKSKKRVKSKEPESIHINKILQEKEEQHTIEKDTLSNLASENCCSLKYMEMELERGRLDGTKKISTYNKYITVLNSLRKSVAEKMGTKYLPFSKLKNLDTIRQITLGLNTGYRRNGKPKNPKVIFNYLSVFKSFVDHWNRYSGTQYPVNTSTFFNFVRKTQPKKLAPVITSEQIHQLENYIPPKKRDRSYRPQILARNTFLFQYYAAGIRFIDAITLTNKMIKEDKLVIPIRKTSDFISAPFYYPMIHCMKDYFPEIYRSVIDEVKLGGLSLDANSIQQLFRLERLDFANLTHKDLCEVILRVAEEQSERELTRQLKQIKNRLEGEIISVFFQRLRALPERFIFPHLDFCDFRDSLENQTSFSKDQEYFIHRARTRHNGSLKRISENLGIEGLTGHVPRHTLANHLAYSGHSEEEIRQVLGHSNIKTTKIYLRERHGFSGSHEIMKRFLEGKV</sequence>
<evidence type="ECO:0000259" key="2">
    <source>
        <dbReference type="PROSITE" id="PS51898"/>
    </source>
</evidence>
<keyword evidence="4" id="KW-1185">Reference proteome</keyword>
<dbReference type="Pfam" id="PF00589">
    <property type="entry name" value="Phage_integrase"/>
    <property type="match status" value="1"/>
</dbReference>
<dbReference type="InterPro" id="IPR013762">
    <property type="entry name" value="Integrase-like_cat_sf"/>
</dbReference>
<name>A0ABS9BVL2_9BACT</name>
<dbReference type="InterPro" id="IPR035386">
    <property type="entry name" value="Arm-DNA-bind_5"/>
</dbReference>
<dbReference type="EMBL" id="JAKEVZ010000006">
    <property type="protein sequence ID" value="MCF1751385.1"/>
    <property type="molecule type" value="Genomic_DNA"/>
</dbReference>
<dbReference type="SUPFAM" id="SSF56349">
    <property type="entry name" value="DNA breaking-rejoining enzymes"/>
    <property type="match status" value="1"/>
</dbReference>
<comment type="caution">
    <text evidence="3">The sequence shown here is derived from an EMBL/GenBank/DDBJ whole genome shotgun (WGS) entry which is preliminary data.</text>
</comment>
<keyword evidence="1" id="KW-0233">DNA recombination</keyword>
<dbReference type="PANTHER" id="PTHR30349">
    <property type="entry name" value="PHAGE INTEGRASE-RELATED"/>
    <property type="match status" value="1"/>
</dbReference>
<organism evidence="3 4">
    <name type="scientific">Mariniradius sediminis</name>
    <dbReference type="NCBI Taxonomy" id="2909237"/>
    <lineage>
        <taxon>Bacteria</taxon>
        <taxon>Pseudomonadati</taxon>
        <taxon>Bacteroidota</taxon>
        <taxon>Cytophagia</taxon>
        <taxon>Cytophagales</taxon>
        <taxon>Cyclobacteriaceae</taxon>
        <taxon>Mariniradius</taxon>
    </lineage>
</organism>
<proteinExistence type="predicted"/>
<accession>A0ABS9BVL2</accession>
<dbReference type="Gene3D" id="1.10.443.10">
    <property type="entry name" value="Intergrase catalytic core"/>
    <property type="match status" value="1"/>
</dbReference>
<protein>
    <submittedName>
        <fullName evidence="3">Tyrosine-type recombinase/integrase</fullName>
    </submittedName>
</protein>
<evidence type="ECO:0000313" key="4">
    <source>
        <dbReference type="Proteomes" id="UP001201449"/>
    </source>
</evidence>
<dbReference type="InterPro" id="IPR002104">
    <property type="entry name" value="Integrase_catalytic"/>
</dbReference>
<dbReference type="PANTHER" id="PTHR30349:SF85">
    <property type="entry name" value="TYR RECOMBINASE DOMAIN-CONTAINING PROTEIN"/>
    <property type="match status" value="1"/>
</dbReference>
<dbReference type="InterPro" id="IPR050090">
    <property type="entry name" value="Tyrosine_recombinase_XerCD"/>
</dbReference>
<dbReference type="PROSITE" id="PS51898">
    <property type="entry name" value="TYR_RECOMBINASE"/>
    <property type="match status" value="1"/>
</dbReference>
<dbReference type="RefSeq" id="WP_234861377.1">
    <property type="nucleotide sequence ID" value="NZ_JAKEVZ010000006.1"/>
</dbReference>
<dbReference type="Pfam" id="PF17293">
    <property type="entry name" value="Arm-DNA-bind_5"/>
    <property type="match status" value="1"/>
</dbReference>
<dbReference type="InterPro" id="IPR011010">
    <property type="entry name" value="DNA_brk_join_enz"/>
</dbReference>
<feature type="domain" description="Tyr recombinase" evidence="2">
    <location>
        <begin position="209"/>
        <end position="491"/>
    </location>
</feature>
<reference evidence="3 4" key="1">
    <citation type="submission" date="2022-01" db="EMBL/GenBank/DDBJ databases">
        <title>Mariniradius saccharolyticus sp. nov., isolated from sediment of a river.</title>
        <authorList>
            <person name="Liu H."/>
        </authorList>
    </citation>
    <scope>NUCLEOTIDE SEQUENCE [LARGE SCALE GENOMIC DNA]</scope>
    <source>
        <strain evidence="3 4">RY-2</strain>
    </source>
</reference>
<evidence type="ECO:0000313" key="3">
    <source>
        <dbReference type="EMBL" id="MCF1751385.1"/>
    </source>
</evidence>
<evidence type="ECO:0000256" key="1">
    <source>
        <dbReference type="ARBA" id="ARBA00023172"/>
    </source>
</evidence>
<dbReference type="Proteomes" id="UP001201449">
    <property type="component" value="Unassembled WGS sequence"/>
</dbReference>